<gene>
    <name evidence="1" type="ORF">GCM10023176_28760</name>
</gene>
<proteinExistence type="predicted"/>
<accession>A0ABP8SMR1</accession>
<comment type="caution">
    <text evidence="1">The sequence shown here is derived from an EMBL/GenBank/DDBJ whole genome shotgun (WGS) entry which is preliminary data.</text>
</comment>
<sequence length="61" mass="6612">MKRFFAFQSLSPCRSRTSVPTVGPSLAVMPIILPYVANGHAATGRDDHHVEKLVTGVPGRH</sequence>
<dbReference type="EMBL" id="BAABGU010000014">
    <property type="protein sequence ID" value="GAA4570370.1"/>
    <property type="molecule type" value="Genomic_DNA"/>
</dbReference>
<protein>
    <submittedName>
        <fullName evidence="1">Uncharacterized protein</fullName>
    </submittedName>
</protein>
<organism evidence="1 2">
    <name type="scientific">Micromonospora coerulea</name>
    <dbReference type="NCBI Taxonomy" id="47856"/>
    <lineage>
        <taxon>Bacteria</taxon>
        <taxon>Bacillati</taxon>
        <taxon>Actinomycetota</taxon>
        <taxon>Actinomycetes</taxon>
        <taxon>Micromonosporales</taxon>
        <taxon>Micromonosporaceae</taxon>
        <taxon>Micromonospora</taxon>
    </lineage>
</organism>
<evidence type="ECO:0000313" key="2">
    <source>
        <dbReference type="Proteomes" id="UP001500307"/>
    </source>
</evidence>
<name>A0ABP8SMR1_9ACTN</name>
<dbReference type="Proteomes" id="UP001500307">
    <property type="component" value="Unassembled WGS sequence"/>
</dbReference>
<evidence type="ECO:0000313" key="1">
    <source>
        <dbReference type="EMBL" id="GAA4570370.1"/>
    </source>
</evidence>
<keyword evidence="2" id="KW-1185">Reference proteome</keyword>
<reference evidence="2" key="1">
    <citation type="journal article" date="2019" name="Int. J. Syst. Evol. Microbiol.">
        <title>The Global Catalogue of Microorganisms (GCM) 10K type strain sequencing project: providing services to taxonomists for standard genome sequencing and annotation.</title>
        <authorList>
            <consortium name="The Broad Institute Genomics Platform"/>
            <consortium name="The Broad Institute Genome Sequencing Center for Infectious Disease"/>
            <person name="Wu L."/>
            <person name="Ma J."/>
        </authorList>
    </citation>
    <scope>NUCLEOTIDE SEQUENCE [LARGE SCALE GENOMIC DNA]</scope>
    <source>
        <strain evidence="2">JCM 3175</strain>
    </source>
</reference>